<reference evidence="11" key="3">
    <citation type="submission" date="2011-03" db="EMBL/GenBank/DDBJ databases">
        <title>Annotation of Magnaporthe poae ATCC 64411.</title>
        <authorList>
            <person name="Ma L.-J."/>
            <person name="Dead R."/>
            <person name="Young S.K."/>
            <person name="Zeng Q."/>
            <person name="Gargeya S."/>
            <person name="Fitzgerald M."/>
            <person name="Haas B."/>
            <person name="Abouelleil A."/>
            <person name="Alvarado L."/>
            <person name="Arachchi H.M."/>
            <person name="Berlin A."/>
            <person name="Brown A."/>
            <person name="Chapman S.B."/>
            <person name="Chen Z."/>
            <person name="Dunbar C."/>
            <person name="Freedman E."/>
            <person name="Gearin G."/>
            <person name="Gellesch M."/>
            <person name="Goldberg J."/>
            <person name="Griggs A."/>
            <person name="Gujja S."/>
            <person name="Heiman D."/>
            <person name="Howarth C."/>
            <person name="Larson L."/>
            <person name="Lui A."/>
            <person name="MacDonald P.J.P."/>
            <person name="Mehta T."/>
            <person name="Montmayeur A."/>
            <person name="Murphy C."/>
            <person name="Neiman D."/>
            <person name="Pearson M."/>
            <person name="Priest M."/>
            <person name="Roberts A."/>
            <person name="Saif S."/>
            <person name="Shea T."/>
            <person name="Shenoy N."/>
            <person name="Sisk P."/>
            <person name="Stolte C."/>
            <person name="Sykes S."/>
            <person name="Yandava C."/>
            <person name="Wortman J."/>
            <person name="Nusbaum C."/>
            <person name="Birren B."/>
        </authorList>
    </citation>
    <scope>NUCLEOTIDE SEQUENCE</scope>
    <source>
        <strain evidence="11">ATCC 64411</strain>
    </source>
</reference>
<keyword evidence="8" id="KW-0333">Golgi apparatus</keyword>
<proteinExistence type="inferred from homology"/>
<evidence type="ECO:0000313" key="13">
    <source>
        <dbReference type="Proteomes" id="UP000011715"/>
    </source>
</evidence>
<evidence type="ECO:0008006" key="14">
    <source>
        <dbReference type="Google" id="ProtNLM"/>
    </source>
</evidence>
<keyword evidence="5" id="KW-0812">Transmembrane</keyword>
<comment type="pathway">
    <text evidence="2">Protein modification; protein glycosylation.</text>
</comment>
<name>A0A0C4DTU9_MAGP6</name>
<dbReference type="PANTHER" id="PTHR31646:SF1">
    <property type="entry name" value="ALPHA-1,2-MANNOSYLTRANSFERASE MNN2"/>
    <property type="match status" value="1"/>
</dbReference>
<dbReference type="InterPro" id="IPR022751">
    <property type="entry name" value="Alpha_mannosyltransferase"/>
</dbReference>
<evidence type="ECO:0000256" key="1">
    <source>
        <dbReference type="ARBA" id="ARBA00004323"/>
    </source>
</evidence>
<evidence type="ECO:0000256" key="9">
    <source>
        <dbReference type="ARBA" id="ARBA00023136"/>
    </source>
</evidence>
<keyword evidence="13" id="KW-1185">Reference proteome</keyword>
<dbReference type="STRING" id="644358.A0A0C4DTU9"/>
<evidence type="ECO:0000256" key="10">
    <source>
        <dbReference type="SAM" id="MobiDB-lite"/>
    </source>
</evidence>
<evidence type="ECO:0000256" key="8">
    <source>
        <dbReference type="ARBA" id="ARBA00023034"/>
    </source>
</evidence>
<dbReference type="OMA" id="SKNMVTW"/>
<sequence length="525" mass="60468">MFVSPRGRRPLTLALGVFAFFAVVLYSKGSRPYYTSASFNNRPFIKSPLPPPVSYEQDRPSSEMVQFWTEVLDTMLQLKPNAPPIKKMELPPVKTFTPEELKDDEPWQRYDALQLSSGDVEGIRKSHALFVAASKQLAVRMPYRRHSRGIVMTAGGKYIGNAILSLLMLRRTGSTLPVQLFLDSADKYATEMCDTTMVELDVECRSMDAVFKTTPQLPRLKKFQYKVFSILFSSFEDVLFLDADAFPIHNPDHLFDVEPYRTRGMVVWPDCWVSTSSKHFYDVAGIPVPPIETRRSSESGIMLYSRRMHAESLLLSTYYNLYGPDYYYTLLCQGSHGEGDKETFLHAAMALGKPFYDVRTKMNFGGRWINGSYETSAMIQADPMEDYSFNARLTGMAKNGTFSGLTEARYFFVHQNVIKLNMNKLSESMEPAWRKNENGLPQRLWGDQSRMDHTAGYDVEKAMWEEIIQVNCHHSFLSECNQLRQWYKIVFPEPNNKKEGKAEEKNEENKGEEKKERRRKRNLGR</sequence>
<evidence type="ECO:0000313" key="11">
    <source>
        <dbReference type="EMBL" id="KLU84332.1"/>
    </source>
</evidence>
<dbReference type="EMBL" id="GL876967">
    <property type="protein sequence ID" value="KLU84332.1"/>
    <property type="molecule type" value="Genomic_DNA"/>
</dbReference>
<dbReference type="GO" id="GO:0046354">
    <property type="term" value="P:mannan biosynthetic process"/>
    <property type="evidence" value="ECO:0007669"/>
    <property type="project" value="TreeGrafter"/>
</dbReference>
<keyword evidence="6" id="KW-0735">Signal-anchor</keyword>
<evidence type="ECO:0000256" key="4">
    <source>
        <dbReference type="ARBA" id="ARBA00022679"/>
    </source>
</evidence>
<reference evidence="13" key="2">
    <citation type="submission" date="2010-05" db="EMBL/GenBank/DDBJ databases">
        <title>The genome sequence of Magnaporthe poae strain ATCC 64411.</title>
        <authorList>
            <person name="Ma L.-J."/>
            <person name="Dead R."/>
            <person name="Young S."/>
            <person name="Zeng Q."/>
            <person name="Koehrsen M."/>
            <person name="Alvarado L."/>
            <person name="Berlin A."/>
            <person name="Chapman S.B."/>
            <person name="Chen Z."/>
            <person name="Freedman E."/>
            <person name="Gellesch M."/>
            <person name="Goldberg J."/>
            <person name="Griggs A."/>
            <person name="Gujja S."/>
            <person name="Heilman E.R."/>
            <person name="Heiman D."/>
            <person name="Hepburn T."/>
            <person name="Howarth C."/>
            <person name="Jen D."/>
            <person name="Larson L."/>
            <person name="Mehta T."/>
            <person name="Neiman D."/>
            <person name="Pearson M."/>
            <person name="Roberts A."/>
            <person name="Saif S."/>
            <person name="Shea T."/>
            <person name="Shenoy N."/>
            <person name="Sisk P."/>
            <person name="Stolte C."/>
            <person name="Sykes S."/>
            <person name="Walk T."/>
            <person name="White J."/>
            <person name="Yandava C."/>
            <person name="Haas B."/>
            <person name="Nusbaum C."/>
            <person name="Birren B."/>
        </authorList>
    </citation>
    <scope>NUCLEOTIDE SEQUENCE [LARGE SCALE GENOMIC DNA]</scope>
    <source>
        <strain evidence="13">ATCC 64411 / 73-15</strain>
    </source>
</reference>
<feature type="compositionally biased region" description="Basic residues" evidence="10">
    <location>
        <begin position="516"/>
        <end position="525"/>
    </location>
</feature>
<comment type="similarity">
    <text evidence="3">Belongs to the MNN1/MNT family.</text>
</comment>
<dbReference type="EMBL" id="ADBL01000812">
    <property type="status" value="NOT_ANNOTATED_CDS"/>
    <property type="molecule type" value="Genomic_DNA"/>
</dbReference>
<dbReference type="InterPro" id="IPR029044">
    <property type="entry name" value="Nucleotide-diphossugar_trans"/>
</dbReference>
<feature type="region of interest" description="Disordered" evidence="10">
    <location>
        <begin position="494"/>
        <end position="525"/>
    </location>
</feature>
<reference evidence="12" key="5">
    <citation type="submission" date="2015-06" db="UniProtKB">
        <authorList>
            <consortium name="EnsemblFungi"/>
        </authorList>
    </citation>
    <scope>IDENTIFICATION</scope>
    <source>
        <strain evidence="12">ATCC 64411</strain>
    </source>
</reference>
<evidence type="ECO:0000256" key="7">
    <source>
        <dbReference type="ARBA" id="ARBA00022989"/>
    </source>
</evidence>
<dbReference type="GO" id="GO:0000139">
    <property type="term" value="C:Golgi membrane"/>
    <property type="evidence" value="ECO:0007669"/>
    <property type="project" value="UniProtKB-SubCell"/>
</dbReference>
<dbReference type="SUPFAM" id="SSF53448">
    <property type="entry name" value="Nucleotide-diphospho-sugar transferases"/>
    <property type="match status" value="1"/>
</dbReference>
<dbReference type="Pfam" id="PF11051">
    <property type="entry name" value="Mannosyl_trans3"/>
    <property type="match status" value="2"/>
</dbReference>
<keyword evidence="4" id="KW-0808">Transferase</keyword>
<dbReference type="VEuPathDB" id="FungiDB:MAPG_03376"/>
<evidence type="ECO:0000313" key="12">
    <source>
        <dbReference type="EnsemblFungi" id="MAPG_03376T0"/>
    </source>
</evidence>
<dbReference type="PANTHER" id="PTHR31646">
    <property type="entry name" value="ALPHA-1,2-MANNOSYLTRANSFERASE MNN2"/>
    <property type="match status" value="1"/>
</dbReference>
<reference evidence="12" key="4">
    <citation type="journal article" date="2015" name="G3 (Bethesda)">
        <title>Genome sequences of three phytopathogenic species of the Magnaporthaceae family of fungi.</title>
        <authorList>
            <person name="Okagaki L.H."/>
            <person name="Nunes C.C."/>
            <person name="Sailsbery J."/>
            <person name="Clay B."/>
            <person name="Brown D."/>
            <person name="John T."/>
            <person name="Oh Y."/>
            <person name="Young N."/>
            <person name="Fitzgerald M."/>
            <person name="Haas B.J."/>
            <person name="Zeng Q."/>
            <person name="Young S."/>
            <person name="Adiconis X."/>
            <person name="Fan L."/>
            <person name="Levin J.Z."/>
            <person name="Mitchell T.K."/>
            <person name="Okubara P.A."/>
            <person name="Farman M.L."/>
            <person name="Kohn L.M."/>
            <person name="Birren B."/>
            <person name="Ma L.-J."/>
            <person name="Dean R.A."/>
        </authorList>
    </citation>
    <scope>NUCLEOTIDE SEQUENCE</scope>
    <source>
        <strain evidence="12">ATCC 64411 / 73-15</strain>
    </source>
</reference>
<evidence type="ECO:0000256" key="2">
    <source>
        <dbReference type="ARBA" id="ARBA00004922"/>
    </source>
</evidence>
<evidence type="ECO:0000256" key="5">
    <source>
        <dbReference type="ARBA" id="ARBA00022692"/>
    </source>
</evidence>
<comment type="subcellular location">
    <subcellularLocation>
        <location evidence="1">Golgi apparatus membrane</location>
        <topology evidence="1">Single-pass type II membrane protein</topology>
    </subcellularLocation>
</comment>
<dbReference type="EnsemblFungi" id="MAPG_03376T0">
    <property type="protein sequence ID" value="MAPG_03376T0"/>
    <property type="gene ID" value="MAPG_03376"/>
</dbReference>
<keyword evidence="7" id="KW-1133">Transmembrane helix</keyword>
<reference evidence="11" key="1">
    <citation type="submission" date="2010-05" db="EMBL/GenBank/DDBJ databases">
        <title>The Genome Sequence of Magnaporthe poae strain ATCC 64411.</title>
        <authorList>
            <consortium name="The Broad Institute Genome Sequencing Platform"/>
            <consortium name="Broad Institute Genome Sequencing Center for Infectious Disease"/>
            <person name="Ma L.-J."/>
            <person name="Dead R."/>
            <person name="Young S."/>
            <person name="Zeng Q."/>
            <person name="Koehrsen M."/>
            <person name="Alvarado L."/>
            <person name="Berlin A."/>
            <person name="Chapman S.B."/>
            <person name="Chen Z."/>
            <person name="Freedman E."/>
            <person name="Gellesch M."/>
            <person name="Goldberg J."/>
            <person name="Griggs A."/>
            <person name="Gujja S."/>
            <person name="Heilman E.R."/>
            <person name="Heiman D."/>
            <person name="Hepburn T."/>
            <person name="Howarth C."/>
            <person name="Jen D."/>
            <person name="Larson L."/>
            <person name="Mehta T."/>
            <person name="Neiman D."/>
            <person name="Pearson M."/>
            <person name="Roberts A."/>
            <person name="Saif S."/>
            <person name="Shea T."/>
            <person name="Shenoy N."/>
            <person name="Sisk P."/>
            <person name="Stolte C."/>
            <person name="Sykes S."/>
            <person name="Walk T."/>
            <person name="White J."/>
            <person name="Yandava C."/>
            <person name="Haas B."/>
            <person name="Nusbaum C."/>
            <person name="Birren B."/>
        </authorList>
    </citation>
    <scope>NUCLEOTIDE SEQUENCE</scope>
    <source>
        <strain evidence="11">ATCC 64411</strain>
    </source>
</reference>
<evidence type="ECO:0000256" key="3">
    <source>
        <dbReference type="ARBA" id="ARBA00009105"/>
    </source>
</evidence>
<dbReference type="Gene3D" id="3.90.550.10">
    <property type="entry name" value="Spore Coat Polysaccharide Biosynthesis Protein SpsA, Chain A"/>
    <property type="match status" value="1"/>
</dbReference>
<accession>A0A0C4DTU9</accession>
<feature type="compositionally biased region" description="Basic and acidic residues" evidence="10">
    <location>
        <begin position="495"/>
        <end position="515"/>
    </location>
</feature>
<gene>
    <name evidence="11" type="ORF">MAPG_03376</name>
</gene>
<dbReference type="eggNOG" id="ENOG502QQ16">
    <property type="taxonomic scope" value="Eukaryota"/>
</dbReference>
<organism evidence="12 13">
    <name type="scientific">Magnaporthiopsis poae (strain ATCC 64411 / 73-15)</name>
    <name type="common">Kentucky bluegrass fungus</name>
    <name type="synonym">Magnaporthe poae</name>
    <dbReference type="NCBI Taxonomy" id="644358"/>
    <lineage>
        <taxon>Eukaryota</taxon>
        <taxon>Fungi</taxon>
        <taxon>Dikarya</taxon>
        <taxon>Ascomycota</taxon>
        <taxon>Pezizomycotina</taxon>
        <taxon>Sordariomycetes</taxon>
        <taxon>Sordariomycetidae</taxon>
        <taxon>Magnaporthales</taxon>
        <taxon>Magnaporthaceae</taxon>
        <taxon>Magnaporthiopsis</taxon>
    </lineage>
</organism>
<keyword evidence="9" id="KW-0472">Membrane</keyword>
<dbReference type="Proteomes" id="UP000011715">
    <property type="component" value="Unassembled WGS sequence"/>
</dbReference>
<dbReference type="GO" id="GO:0000026">
    <property type="term" value="F:alpha-1,2-mannosyltransferase activity"/>
    <property type="evidence" value="ECO:0007669"/>
    <property type="project" value="TreeGrafter"/>
</dbReference>
<evidence type="ECO:0000256" key="6">
    <source>
        <dbReference type="ARBA" id="ARBA00022968"/>
    </source>
</evidence>
<protein>
    <recommendedName>
        <fullName evidence="14">Alpha-1,2-mannosyltransferase</fullName>
    </recommendedName>
</protein>
<dbReference type="OrthoDB" id="4484309at2759"/>
<dbReference type="AlphaFoldDB" id="A0A0C4DTU9"/>